<organism evidence="12 13">
    <name type="scientific">Potamilus streckersoni</name>
    <dbReference type="NCBI Taxonomy" id="2493646"/>
    <lineage>
        <taxon>Eukaryota</taxon>
        <taxon>Metazoa</taxon>
        <taxon>Spiralia</taxon>
        <taxon>Lophotrochozoa</taxon>
        <taxon>Mollusca</taxon>
        <taxon>Bivalvia</taxon>
        <taxon>Autobranchia</taxon>
        <taxon>Heteroconchia</taxon>
        <taxon>Palaeoheterodonta</taxon>
        <taxon>Unionida</taxon>
        <taxon>Unionoidea</taxon>
        <taxon>Unionidae</taxon>
        <taxon>Ambleminae</taxon>
        <taxon>Lampsilini</taxon>
        <taxon>Potamilus</taxon>
    </lineage>
</organism>
<comment type="subcellular location">
    <subcellularLocation>
        <location evidence="1">Golgi apparatus membrane</location>
    </subcellularLocation>
</comment>
<dbReference type="Pfam" id="PF04495">
    <property type="entry name" value="GRASP55_65"/>
    <property type="match status" value="1"/>
</dbReference>
<evidence type="ECO:0000256" key="5">
    <source>
        <dbReference type="ARBA" id="ARBA00022737"/>
    </source>
</evidence>
<evidence type="ECO:0000256" key="8">
    <source>
        <dbReference type="ARBA" id="ARBA00023288"/>
    </source>
</evidence>
<name>A0AAE0RVI0_9BIVA</name>
<evidence type="ECO:0000256" key="7">
    <source>
        <dbReference type="ARBA" id="ARBA00023136"/>
    </source>
</evidence>
<feature type="region of interest" description="Disordered" evidence="10">
    <location>
        <begin position="409"/>
        <end position="448"/>
    </location>
</feature>
<keyword evidence="9" id="KW-0862">Zinc</keyword>
<sequence length="448" mass="46287">MGGSYSSEIPGGGTEGYHVLRVQENSPGHAAGLEAFFDFIVAIGNTRLNQDNDTLKELLKGSIEKPIKMTVYSSKTQSVREVSITPSHNWGGQGLLGVSIRFCSFEGANENVWHVLEMQPNSPADLAGLKSNTDYIIGADSVLHESEDLFTLIESHEGKPLRLYVYSSETDGCREVTITPNSAWGGEGSIGCGIGYGYLHRIPKCQFPSSRPLASGITVNSTPQTTHIPHKPTDGFSEVSLSSTLPGLLQSNLSLNTGTPTISVIPSGQTKTTPGQYPGIPNHLVPQGQYPGIPSHPAPLPIFTPSTLAGPGVSSPSSVANLANIANLPPFPTLPTNFTLTGMPGMGAGSFPSVTAVSTATGVATDGINFPSGFTMPSTLPSSFSPNFTTSSGSPSLPQFSMQNSIATAAATGTPSGPGKLLQATNPSGASVVVTSDSGKGNAIGTAS</sequence>
<keyword evidence="7" id="KW-0472">Membrane</keyword>
<keyword evidence="6" id="KW-0333">Golgi apparatus</keyword>
<accession>A0AAE0RVI0</accession>
<dbReference type="EMBL" id="JAEAOA010000907">
    <property type="protein sequence ID" value="KAK3580361.1"/>
    <property type="molecule type" value="Genomic_DNA"/>
</dbReference>
<protein>
    <recommendedName>
        <fullName evidence="11">PDZ GRASP-type domain-containing protein</fullName>
    </recommendedName>
</protein>
<proteinExistence type="inferred from homology"/>
<dbReference type="FunFam" id="2.30.42.10:FF:000026">
    <property type="entry name" value="Golgi reassembly stacking protein 2"/>
    <property type="match status" value="1"/>
</dbReference>
<comment type="similarity">
    <text evidence="2">Belongs to the GORASP family.</text>
</comment>
<evidence type="ECO:0000313" key="13">
    <source>
        <dbReference type="Proteomes" id="UP001195483"/>
    </source>
</evidence>
<dbReference type="GO" id="GO:0046872">
    <property type="term" value="F:metal ion binding"/>
    <property type="evidence" value="ECO:0007669"/>
    <property type="project" value="UniProtKB-KW"/>
</dbReference>
<keyword evidence="13" id="KW-1185">Reference proteome</keyword>
<keyword evidence="9" id="KW-0479">Metal-binding</keyword>
<dbReference type="PROSITE" id="PS51865">
    <property type="entry name" value="PDZ_GRASP"/>
    <property type="match status" value="2"/>
</dbReference>
<reference evidence="12" key="1">
    <citation type="journal article" date="2021" name="Genome Biol. Evol.">
        <title>A High-Quality Reference Genome for a Parasitic Bivalve with Doubly Uniparental Inheritance (Bivalvia: Unionida).</title>
        <authorList>
            <person name="Smith C.H."/>
        </authorList>
    </citation>
    <scope>NUCLEOTIDE SEQUENCE</scope>
    <source>
        <strain evidence="12">CHS0354</strain>
    </source>
</reference>
<evidence type="ECO:0000256" key="1">
    <source>
        <dbReference type="ARBA" id="ARBA00004394"/>
    </source>
</evidence>
<dbReference type="InterPro" id="IPR007583">
    <property type="entry name" value="GRASP55_65"/>
</dbReference>
<dbReference type="GO" id="GO:0000139">
    <property type="term" value="C:Golgi membrane"/>
    <property type="evidence" value="ECO:0007669"/>
    <property type="project" value="UniProtKB-SubCell"/>
</dbReference>
<feature type="domain" description="PDZ GRASP-type" evidence="11">
    <location>
        <begin position="15"/>
        <end position="105"/>
    </location>
</feature>
<evidence type="ECO:0000313" key="12">
    <source>
        <dbReference type="EMBL" id="KAK3580361.1"/>
    </source>
</evidence>
<dbReference type="GO" id="GO:0007030">
    <property type="term" value="P:Golgi organization"/>
    <property type="evidence" value="ECO:0007669"/>
    <property type="project" value="TreeGrafter"/>
</dbReference>
<feature type="domain" description="PDZ GRASP-type" evidence="11">
    <location>
        <begin position="111"/>
        <end position="199"/>
    </location>
</feature>
<evidence type="ECO:0000256" key="2">
    <source>
        <dbReference type="ARBA" id="ARBA00007144"/>
    </source>
</evidence>
<feature type="binding site" evidence="9">
    <location>
        <position position="103"/>
    </location>
    <ligand>
        <name>Zn(2+)</name>
        <dbReference type="ChEBI" id="CHEBI:29105"/>
    </ligand>
</feature>
<feature type="binding site" evidence="9">
    <location>
        <position position="18"/>
    </location>
    <ligand>
        <name>Zn(2+)</name>
        <dbReference type="ChEBI" id="CHEBI:29105"/>
    </ligand>
</feature>
<evidence type="ECO:0000256" key="6">
    <source>
        <dbReference type="ARBA" id="ARBA00023034"/>
    </source>
</evidence>
<keyword evidence="4" id="KW-0519">Myristate</keyword>
<dbReference type="Gene3D" id="2.30.42.10">
    <property type="match status" value="2"/>
</dbReference>
<keyword evidence="8" id="KW-0449">Lipoprotein</keyword>
<dbReference type="PANTHER" id="PTHR12893">
    <property type="entry name" value="GOLGI REASSEMBLY STACKING PROTEIN GRASP"/>
    <property type="match status" value="1"/>
</dbReference>
<feature type="compositionally biased region" description="Polar residues" evidence="10">
    <location>
        <begin position="423"/>
        <end position="448"/>
    </location>
</feature>
<evidence type="ECO:0000256" key="4">
    <source>
        <dbReference type="ARBA" id="ARBA00022707"/>
    </source>
</evidence>
<keyword evidence="3" id="KW-0597">Phosphoprotein</keyword>
<evidence type="ECO:0000256" key="10">
    <source>
        <dbReference type="SAM" id="MobiDB-lite"/>
    </source>
</evidence>
<reference evidence="12" key="2">
    <citation type="journal article" date="2021" name="Genome Biol. Evol.">
        <title>Developing a high-quality reference genome for a parasitic bivalve with doubly uniparental inheritance (Bivalvia: Unionida).</title>
        <authorList>
            <person name="Smith C.H."/>
        </authorList>
    </citation>
    <scope>NUCLEOTIDE SEQUENCE</scope>
    <source>
        <strain evidence="12">CHS0354</strain>
        <tissue evidence="12">Mantle</tissue>
    </source>
</reference>
<gene>
    <name evidence="12" type="ORF">CHS0354_014838</name>
</gene>
<dbReference type="AlphaFoldDB" id="A0AAE0RVI0"/>
<keyword evidence="5" id="KW-0677">Repeat</keyword>
<dbReference type="InterPro" id="IPR036034">
    <property type="entry name" value="PDZ_sf"/>
</dbReference>
<dbReference type="InterPro" id="IPR024958">
    <property type="entry name" value="GRASP_PDZ"/>
</dbReference>
<evidence type="ECO:0000256" key="3">
    <source>
        <dbReference type="ARBA" id="ARBA00022553"/>
    </source>
</evidence>
<comment type="caution">
    <text evidence="12">The sequence shown here is derived from an EMBL/GenBank/DDBJ whole genome shotgun (WGS) entry which is preliminary data.</text>
</comment>
<evidence type="ECO:0000259" key="11">
    <source>
        <dbReference type="PROSITE" id="PS51865"/>
    </source>
</evidence>
<evidence type="ECO:0000256" key="9">
    <source>
        <dbReference type="PIRSR" id="PIRSR607583-1"/>
    </source>
</evidence>
<dbReference type="SUPFAM" id="SSF50156">
    <property type="entry name" value="PDZ domain-like"/>
    <property type="match status" value="2"/>
</dbReference>
<reference evidence="12" key="3">
    <citation type="submission" date="2023-05" db="EMBL/GenBank/DDBJ databases">
        <authorList>
            <person name="Smith C.H."/>
        </authorList>
    </citation>
    <scope>NUCLEOTIDE SEQUENCE</scope>
    <source>
        <strain evidence="12">CHS0354</strain>
        <tissue evidence="12">Mantle</tissue>
    </source>
</reference>
<dbReference type="PANTHER" id="PTHR12893:SF0">
    <property type="entry name" value="GRASP65"/>
    <property type="match status" value="1"/>
</dbReference>
<dbReference type="Proteomes" id="UP001195483">
    <property type="component" value="Unassembled WGS sequence"/>
</dbReference>
<dbReference type="FunFam" id="2.30.42.10:FF:000056">
    <property type="entry name" value="Golgi reassembly-stacking protein 2 isoform 1"/>
    <property type="match status" value="1"/>
</dbReference>
<feature type="compositionally biased region" description="Low complexity" evidence="10">
    <location>
        <begin position="409"/>
        <end position="419"/>
    </location>
</feature>